<dbReference type="Pfam" id="PF25539">
    <property type="entry name" value="Bestrophin_2"/>
    <property type="match status" value="1"/>
</dbReference>
<dbReference type="Proteomes" id="UP000033618">
    <property type="component" value="Unassembled WGS sequence"/>
</dbReference>
<keyword evidence="4 9" id="KW-0812">Transmembrane</keyword>
<dbReference type="PATRIC" id="fig|28092.6.peg.3954"/>
<evidence type="ECO:0000256" key="2">
    <source>
        <dbReference type="ARBA" id="ARBA00022448"/>
    </source>
</evidence>
<comment type="similarity">
    <text evidence="8">Belongs to the anion channel-forming bestrophin (TC 1.A.46) family.</text>
</comment>
<dbReference type="PANTHER" id="PTHR33281">
    <property type="entry name" value="UPF0187 PROTEIN YNEE"/>
    <property type="match status" value="1"/>
</dbReference>
<organism evidence="10 11">
    <name type="scientific">Robbsia andropogonis</name>
    <dbReference type="NCBI Taxonomy" id="28092"/>
    <lineage>
        <taxon>Bacteria</taxon>
        <taxon>Pseudomonadati</taxon>
        <taxon>Pseudomonadota</taxon>
        <taxon>Betaproteobacteria</taxon>
        <taxon>Burkholderiales</taxon>
        <taxon>Burkholderiaceae</taxon>
        <taxon>Robbsia</taxon>
    </lineage>
</organism>
<sequence length="301" mass="33854">MVILQNSRLPSLLQYVGWQLASLFIWDVFVVIMYTLYADDIGVRLPALPVTLFGSALVLFLSLRNNAAYARWWEARTLWGAVVNSSRSFAREALTLIADTPESRELRRTLVIRQIAYASALRLHLLKKRSPDMLANIDGLDIEEQRHLTAHTNVPNAILTRHGQDVSEAWRAGWMNRFDRVRLESTMVDLSNAQGGLERICNTPLPKQYAQYPKLFVSAFCVIMPLGLVDSLGIYTPLASTLVGFMLMTMEKMGHDLQDPFSNNVHDVPMASICRTIQIDLLESIGDRAPSPAKSVKGVLW</sequence>
<dbReference type="OrthoDB" id="445589at2"/>
<comment type="caution">
    <text evidence="10">The sequence shown here is derived from an EMBL/GenBank/DDBJ whole genome shotgun (WGS) entry which is preliminary data.</text>
</comment>
<keyword evidence="7 9" id="KW-0472">Membrane</keyword>
<evidence type="ECO:0000256" key="9">
    <source>
        <dbReference type="SAM" id="Phobius"/>
    </source>
</evidence>
<feature type="transmembrane region" description="Helical" evidence="9">
    <location>
        <begin position="215"/>
        <end position="238"/>
    </location>
</feature>
<keyword evidence="6" id="KW-0406">Ion transport</keyword>
<evidence type="ECO:0000256" key="6">
    <source>
        <dbReference type="ARBA" id="ARBA00023065"/>
    </source>
</evidence>
<accession>A0A0F5JXF4</accession>
<keyword evidence="11" id="KW-1185">Reference proteome</keyword>
<keyword evidence="3" id="KW-1003">Cell membrane</keyword>
<evidence type="ECO:0000256" key="4">
    <source>
        <dbReference type="ARBA" id="ARBA00022692"/>
    </source>
</evidence>
<gene>
    <name evidence="10" type="ORF">WM40_16805</name>
</gene>
<dbReference type="GO" id="GO:0005886">
    <property type="term" value="C:plasma membrane"/>
    <property type="evidence" value="ECO:0007669"/>
    <property type="project" value="UniProtKB-SubCell"/>
</dbReference>
<dbReference type="InterPro" id="IPR044669">
    <property type="entry name" value="YneE/VCCN1/2-like"/>
</dbReference>
<evidence type="ECO:0000256" key="7">
    <source>
        <dbReference type="ARBA" id="ARBA00023136"/>
    </source>
</evidence>
<evidence type="ECO:0000256" key="8">
    <source>
        <dbReference type="ARBA" id="ARBA00034708"/>
    </source>
</evidence>
<dbReference type="RefSeq" id="WP_024902389.1">
    <property type="nucleotide sequence ID" value="NZ_CADFGU010000001.1"/>
</dbReference>
<comment type="subcellular location">
    <subcellularLocation>
        <location evidence="1">Cell membrane</location>
        <topology evidence="1">Multi-pass membrane protein</topology>
    </subcellularLocation>
</comment>
<feature type="transmembrane region" description="Helical" evidence="9">
    <location>
        <begin position="43"/>
        <end position="63"/>
    </location>
</feature>
<evidence type="ECO:0000256" key="5">
    <source>
        <dbReference type="ARBA" id="ARBA00022989"/>
    </source>
</evidence>
<dbReference type="PANTHER" id="PTHR33281:SF19">
    <property type="entry name" value="VOLTAGE-DEPENDENT ANION CHANNEL-FORMING PROTEIN YNEE"/>
    <property type="match status" value="1"/>
</dbReference>
<protein>
    <submittedName>
        <fullName evidence="10">Membrane protein</fullName>
    </submittedName>
</protein>
<dbReference type="EMBL" id="LAQU01000019">
    <property type="protein sequence ID" value="KKB62526.1"/>
    <property type="molecule type" value="Genomic_DNA"/>
</dbReference>
<evidence type="ECO:0000313" key="10">
    <source>
        <dbReference type="EMBL" id="KKB62526.1"/>
    </source>
</evidence>
<feature type="transmembrane region" description="Helical" evidence="9">
    <location>
        <begin position="12"/>
        <end position="37"/>
    </location>
</feature>
<keyword evidence="5 9" id="KW-1133">Transmembrane helix</keyword>
<keyword evidence="2" id="KW-0813">Transport</keyword>
<reference evidence="10 11" key="1">
    <citation type="submission" date="2015-03" db="EMBL/GenBank/DDBJ databases">
        <title>Draft Genome Sequence of Burkholderia andropogonis type strain ICMP2807, isolated from Sorghum bicolor.</title>
        <authorList>
            <person name="Lopes-Santos L."/>
            <person name="Castro D.B."/>
            <person name="Ottoboni L.M."/>
            <person name="Park D."/>
            <person name="Weirc B.S."/>
            <person name="Destefano S.A."/>
        </authorList>
    </citation>
    <scope>NUCLEOTIDE SEQUENCE [LARGE SCALE GENOMIC DNA]</scope>
    <source>
        <strain evidence="10 11">ICMP2807</strain>
    </source>
</reference>
<proteinExistence type="inferred from homology"/>
<name>A0A0F5JXF4_9BURK</name>
<dbReference type="GO" id="GO:0005254">
    <property type="term" value="F:chloride channel activity"/>
    <property type="evidence" value="ECO:0007669"/>
    <property type="project" value="InterPro"/>
</dbReference>
<evidence type="ECO:0000256" key="1">
    <source>
        <dbReference type="ARBA" id="ARBA00004651"/>
    </source>
</evidence>
<dbReference type="AlphaFoldDB" id="A0A0F5JXF4"/>
<evidence type="ECO:0000256" key="3">
    <source>
        <dbReference type="ARBA" id="ARBA00022475"/>
    </source>
</evidence>
<evidence type="ECO:0000313" key="11">
    <source>
        <dbReference type="Proteomes" id="UP000033618"/>
    </source>
</evidence>